<feature type="compositionally biased region" description="Acidic residues" evidence="1">
    <location>
        <begin position="156"/>
        <end position="169"/>
    </location>
</feature>
<accession>A0A9K3NY79</accession>
<feature type="compositionally biased region" description="Basic and acidic residues" evidence="1">
    <location>
        <begin position="137"/>
        <end position="155"/>
    </location>
</feature>
<dbReference type="Gramene" id="mRNA:HanXRQr2_Chr02g0055651">
    <property type="protein sequence ID" value="mRNA:HanXRQr2_Chr02g0055651"/>
    <property type="gene ID" value="HanXRQr2_Chr02g0055651"/>
</dbReference>
<feature type="compositionally biased region" description="Basic residues" evidence="1">
    <location>
        <begin position="210"/>
        <end position="230"/>
    </location>
</feature>
<gene>
    <name evidence="2" type="ORF">HanXRQr2_Chr02g0055651</name>
</gene>
<dbReference type="AlphaFoldDB" id="A0A9K3NY79"/>
<protein>
    <submittedName>
        <fullName evidence="2">Uncharacterized protein</fullName>
    </submittedName>
</protein>
<reference evidence="2" key="1">
    <citation type="journal article" date="2017" name="Nature">
        <title>The sunflower genome provides insights into oil metabolism, flowering and Asterid evolution.</title>
        <authorList>
            <person name="Badouin H."/>
            <person name="Gouzy J."/>
            <person name="Grassa C.J."/>
            <person name="Murat F."/>
            <person name="Staton S.E."/>
            <person name="Cottret L."/>
            <person name="Lelandais-Briere C."/>
            <person name="Owens G.L."/>
            <person name="Carrere S."/>
            <person name="Mayjonade B."/>
            <person name="Legrand L."/>
            <person name="Gill N."/>
            <person name="Kane N.C."/>
            <person name="Bowers J.E."/>
            <person name="Hubner S."/>
            <person name="Bellec A."/>
            <person name="Berard A."/>
            <person name="Berges H."/>
            <person name="Blanchet N."/>
            <person name="Boniface M.C."/>
            <person name="Brunel D."/>
            <person name="Catrice O."/>
            <person name="Chaidir N."/>
            <person name="Claudel C."/>
            <person name="Donnadieu C."/>
            <person name="Faraut T."/>
            <person name="Fievet G."/>
            <person name="Helmstetter N."/>
            <person name="King M."/>
            <person name="Knapp S.J."/>
            <person name="Lai Z."/>
            <person name="Le Paslier M.C."/>
            <person name="Lippi Y."/>
            <person name="Lorenzon L."/>
            <person name="Mandel J.R."/>
            <person name="Marage G."/>
            <person name="Marchand G."/>
            <person name="Marquand E."/>
            <person name="Bret-Mestries E."/>
            <person name="Morien E."/>
            <person name="Nambeesan S."/>
            <person name="Nguyen T."/>
            <person name="Pegot-Espagnet P."/>
            <person name="Pouilly N."/>
            <person name="Raftis F."/>
            <person name="Sallet E."/>
            <person name="Schiex T."/>
            <person name="Thomas J."/>
            <person name="Vandecasteele C."/>
            <person name="Vares D."/>
            <person name="Vear F."/>
            <person name="Vautrin S."/>
            <person name="Crespi M."/>
            <person name="Mangin B."/>
            <person name="Burke J.M."/>
            <person name="Salse J."/>
            <person name="Munos S."/>
            <person name="Vincourt P."/>
            <person name="Rieseberg L.H."/>
            <person name="Langlade N.B."/>
        </authorList>
    </citation>
    <scope>NUCLEOTIDE SEQUENCE</scope>
    <source>
        <tissue evidence="2">Leaves</tissue>
    </source>
</reference>
<evidence type="ECO:0000313" key="3">
    <source>
        <dbReference type="Proteomes" id="UP000215914"/>
    </source>
</evidence>
<feature type="region of interest" description="Disordered" evidence="1">
    <location>
        <begin position="128"/>
        <end position="261"/>
    </location>
</feature>
<proteinExistence type="predicted"/>
<sequence length="301" mass="33587">MICKIENPNYIAPENDAWRHENNNSKDETDILSGMHEKKLRYWFVKDGKRKRNPKVSPALTAPKRTSPKIVVKEPAMKKPTPTLVDEPVIDPTELVQQGVDLMKETLDDFIKRNEEAKAAAQVESVEKAVESSAKNVEAERLKEKEAEGVAHTDSSDTDSESSDTEPDIDTLKIGVGKITLKVKPQKKKKGYDEEDETYTPTPQAEKKKGVLKRKANPKGVIPRRVRARKGAASVHKIQSGKSEKHVQAPEVQAQSTAEIETQSVNIPEVQQVQSALEIEVEKVDKPEVEKKGDDDEVVLT</sequence>
<organism evidence="2 3">
    <name type="scientific">Helianthus annuus</name>
    <name type="common">Common sunflower</name>
    <dbReference type="NCBI Taxonomy" id="4232"/>
    <lineage>
        <taxon>Eukaryota</taxon>
        <taxon>Viridiplantae</taxon>
        <taxon>Streptophyta</taxon>
        <taxon>Embryophyta</taxon>
        <taxon>Tracheophyta</taxon>
        <taxon>Spermatophyta</taxon>
        <taxon>Magnoliopsida</taxon>
        <taxon>eudicotyledons</taxon>
        <taxon>Gunneridae</taxon>
        <taxon>Pentapetalae</taxon>
        <taxon>asterids</taxon>
        <taxon>campanulids</taxon>
        <taxon>Asterales</taxon>
        <taxon>Asteraceae</taxon>
        <taxon>Asteroideae</taxon>
        <taxon>Heliantheae alliance</taxon>
        <taxon>Heliantheae</taxon>
        <taxon>Helianthus</taxon>
    </lineage>
</organism>
<reference evidence="2" key="2">
    <citation type="submission" date="2020-06" db="EMBL/GenBank/DDBJ databases">
        <title>Helianthus annuus Genome sequencing and assembly Release 2.</title>
        <authorList>
            <person name="Gouzy J."/>
            <person name="Langlade N."/>
            <person name="Munos S."/>
        </authorList>
    </citation>
    <scope>NUCLEOTIDE SEQUENCE</scope>
    <source>
        <tissue evidence="2">Leaves</tissue>
    </source>
</reference>
<name>A0A9K3NY79_HELAN</name>
<dbReference type="EMBL" id="MNCJ02000317">
    <property type="protein sequence ID" value="KAF5817657.1"/>
    <property type="molecule type" value="Genomic_DNA"/>
</dbReference>
<evidence type="ECO:0000256" key="1">
    <source>
        <dbReference type="SAM" id="MobiDB-lite"/>
    </source>
</evidence>
<evidence type="ECO:0000313" key="2">
    <source>
        <dbReference type="EMBL" id="KAF5817657.1"/>
    </source>
</evidence>
<feature type="region of interest" description="Disordered" evidence="1">
    <location>
        <begin position="51"/>
        <end position="88"/>
    </location>
</feature>
<dbReference type="Proteomes" id="UP000215914">
    <property type="component" value="Unassembled WGS sequence"/>
</dbReference>
<keyword evidence="3" id="KW-1185">Reference proteome</keyword>
<comment type="caution">
    <text evidence="2">The sequence shown here is derived from an EMBL/GenBank/DDBJ whole genome shotgun (WGS) entry which is preliminary data.</text>
</comment>